<comment type="caution">
    <text evidence="1">The sequence shown here is derived from an EMBL/GenBank/DDBJ whole genome shotgun (WGS) entry which is preliminary data.</text>
</comment>
<sequence length="92" mass="9856">MGGKVYALTDITADPLTLSLKVRPPHGDELRAAHDAIASGYHLNKRHWIPVTLDGSVPDPLLSDLLEGSYALVTAGLTRARRAELGLSADQK</sequence>
<name>A0A7W8JQY3_9DEIO</name>
<dbReference type="Proteomes" id="UP000552709">
    <property type="component" value="Unassembled WGS sequence"/>
</dbReference>
<keyword evidence="2" id="KW-1185">Reference proteome</keyword>
<dbReference type="InterPro" id="IPR038056">
    <property type="entry name" value="YjbR-like_sf"/>
</dbReference>
<reference evidence="1 2" key="1">
    <citation type="submission" date="2020-08" db="EMBL/GenBank/DDBJ databases">
        <title>Genomic Encyclopedia of Type Strains, Phase IV (KMG-IV): sequencing the most valuable type-strain genomes for metagenomic binning, comparative biology and taxonomic classification.</title>
        <authorList>
            <person name="Goeker M."/>
        </authorList>
    </citation>
    <scope>NUCLEOTIDE SEQUENCE [LARGE SCALE GENOMIC DNA]</scope>
    <source>
        <strain evidence="1 2">DSM 27939</strain>
    </source>
</reference>
<dbReference type="Gene3D" id="3.90.1150.30">
    <property type="match status" value="1"/>
</dbReference>
<evidence type="ECO:0000313" key="1">
    <source>
        <dbReference type="EMBL" id="MBB5361595.1"/>
    </source>
</evidence>
<evidence type="ECO:0000313" key="2">
    <source>
        <dbReference type="Proteomes" id="UP000552709"/>
    </source>
</evidence>
<dbReference type="InterPro" id="IPR058532">
    <property type="entry name" value="YjbR/MT2646/Rv2570-like"/>
</dbReference>
<proteinExistence type="predicted"/>
<dbReference type="PANTHER" id="PTHR35145">
    <property type="entry name" value="CYTOPLASMIC PROTEIN-RELATED"/>
    <property type="match status" value="1"/>
</dbReference>
<dbReference type="Pfam" id="PF04237">
    <property type="entry name" value="YjbR"/>
    <property type="match status" value="1"/>
</dbReference>
<organism evidence="1 2">
    <name type="scientific">Deinococcus humi</name>
    <dbReference type="NCBI Taxonomy" id="662880"/>
    <lineage>
        <taxon>Bacteria</taxon>
        <taxon>Thermotogati</taxon>
        <taxon>Deinococcota</taxon>
        <taxon>Deinococci</taxon>
        <taxon>Deinococcales</taxon>
        <taxon>Deinococcaceae</taxon>
        <taxon>Deinococcus</taxon>
    </lineage>
</organism>
<keyword evidence="1" id="KW-0238">DNA-binding</keyword>
<dbReference type="SUPFAM" id="SSF142906">
    <property type="entry name" value="YjbR-like"/>
    <property type="match status" value="1"/>
</dbReference>
<dbReference type="EMBL" id="JACHFL010000001">
    <property type="protein sequence ID" value="MBB5361595.1"/>
    <property type="molecule type" value="Genomic_DNA"/>
</dbReference>
<gene>
    <name evidence="1" type="ORF">HNQ08_000666</name>
</gene>
<dbReference type="GO" id="GO:0003677">
    <property type="term" value="F:DNA binding"/>
    <property type="evidence" value="ECO:0007669"/>
    <property type="project" value="UniProtKB-KW"/>
</dbReference>
<dbReference type="RefSeq" id="WP_342355675.1">
    <property type="nucleotide sequence ID" value="NZ_JACHFL010000001.1"/>
</dbReference>
<dbReference type="AlphaFoldDB" id="A0A7W8JQY3"/>
<protein>
    <submittedName>
        <fullName evidence="1">Putative DNA-binding protein (MmcQ/YjbR family)</fullName>
    </submittedName>
</protein>
<accession>A0A7W8JQY3</accession>
<dbReference type="PANTHER" id="PTHR35145:SF1">
    <property type="entry name" value="CYTOPLASMIC PROTEIN"/>
    <property type="match status" value="1"/>
</dbReference>
<dbReference type="InterPro" id="IPR007351">
    <property type="entry name" value="YjbR"/>
</dbReference>